<reference evidence="1 2" key="1">
    <citation type="submission" date="2016-10" db="EMBL/GenBank/DDBJ databases">
        <authorList>
            <person name="de Groot N.N."/>
        </authorList>
    </citation>
    <scope>NUCLEOTIDE SEQUENCE [LARGE SCALE GENOMIC DNA]</scope>
    <source>
        <strain evidence="2">E92,LMG 26720,CCM 7988</strain>
    </source>
</reference>
<accession>A0A1I5N510</accession>
<proteinExistence type="predicted"/>
<dbReference type="Proteomes" id="UP000199306">
    <property type="component" value="Unassembled WGS sequence"/>
</dbReference>
<evidence type="ECO:0000313" key="2">
    <source>
        <dbReference type="Proteomes" id="UP000199306"/>
    </source>
</evidence>
<dbReference type="RefSeq" id="WP_092011841.1">
    <property type="nucleotide sequence ID" value="NZ_FOXH01000001.1"/>
</dbReference>
<gene>
    <name evidence="1" type="ORF">SAMN04515674_101606</name>
</gene>
<keyword evidence="2" id="KW-1185">Reference proteome</keyword>
<dbReference type="STRING" id="1079859.SAMN04515674_101606"/>
<sequence>MSNKCKNIINPLRVEREGNDQKGRIKPDLLPESCPVDARTEIDDLVFVKEFARKISYYDIYNQKNGNWGQFFDTDLTITLANIALQNESNFRGWIQSEIEKIKDNTVSLAEKKKSLTNLFKYVVNLAWQLDMIYRRMPEGLPFRVFLENQIFRLAPFFNKMVSYYKGAVAVGIIDETGSISQKVFGEKIETASEIIFNKSFSLRWNYAGGVATPQDNSIYGTGTDDHQLYLGATHNFFTDILYRFLQTYTRTIQEAKLQFEKLLTKSDHEPHITLLLSFIKLFQYSRQHLNGLSARHLDLYYRDILKLSEKAPQPNQVHINFELAKRFEQFLLEKGAFLKAGKDAAGKDVFYKTESDLTISQAKINSLRSFYRGTQADDDNKSGLMVYKNRLFASENLIEKEGINWQPFVQKNYEDGKLTGISTPKALIGFAVASNHLFLREGNRTITLTLTLTNLPATLPVNLKDHFGIELTGEKGWIQPATLTSVNGSGNQLIFIFNLDEKVPSILPYAGKVHGGQFGTALPVMKVVLLHIDNEPFIYQYLENVFVNNVNVTVNVSGVKNLHLQNDFGILDASKAFLPFGAIPLKDKSSFIMGSNELFQKKLTSLSLTWDWKDGTYAGDVNPDYILRKGAWAAYAQPVQADDISVPTYGDNPLLSTGNTEGFIKTVFSGDFQTAYNTYLKNVTDALKPATTSAPPSAPNPPIANALQVSYTAEINYNIDSDSDFPNRNISFFHMTPFGCEEKHHKITSGTSPLLPQFQHKNANDPFFVLKDISGNVIAGDIEHEGEFYLGLQELKLPGMISILFQVEDGSANPLIDKPEFHIHWSFLTGNGWKSFLKSEVFDNTLQLTKSGVISFNIPVEASSENTSMPLGNLWIKAAVNDADEAVCRIAGVHPHAVLCTLQEAVSHPDLLEKPLPEETISKLAVPEAAIKKVTQNYDSFGGRPSEQSDQFYKRISERLRHKDRAVTVWDYENLILEAFPAIYKVKCLNHTRYETSGSGDIYNELSPRHVTIVTLPNLRNQRQIDPLKPYTSVDVLSEIDKFLTKRTSAFVKLHVKNPIFEEVKVSCKVKFFPQYDASLQVITLQKEITQFLSPWAFDAGSEIVFGGKTEKSVLINFIEEREYVDYLTDMKLYHKHDGIEEETETAKAAKGISVLVSVSSKNHIIDIIPPSADILNLETCRC</sequence>
<name>A0A1I5N510_9BACT</name>
<dbReference type="EMBL" id="FOXH01000001">
    <property type="protein sequence ID" value="SFP16898.1"/>
    <property type="molecule type" value="Genomic_DNA"/>
</dbReference>
<dbReference type="AlphaFoldDB" id="A0A1I5N510"/>
<dbReference type="OrthoDB" id="9762853at2"/>
<organism evidence="1 2">
    <name type="scientific">Pseudarcicella hirudinis</name>
    <dbReference type="NCBI Taxonomy" id="1079859"/>
    <lineage>
        <taxon>Bacteria</taxon>
        <taxon>Pseudomonadati</taxon>
        <taxon>Bacteroidota</taxon>
        <taxon>Cytophagia</taxon>
        <taxon>Cytophagales</taxon>
        <taxon>Flectobacillaceae</taxon>
        <taxon>Pseudarcicella</taxon>
    </lineage>
</organism>
<evidence type="ECO:0000313" key="1">
    <source>
        <dbReference type="EMBL" id="SFP16898.1"/>
    </source>
</evidence>
<protein>
    <submittedName>
        <fullName evidence="1">Baseplate J-like protein</fullName>
    </submittedName>
</protein>